<gene>
    <name evidence="1" type="primary">jg8258</name>
    <name evidence="1" type="ORF">PAEG_LOCUS16486</name>
</gene>
<proteinExistence type="predicted"/>
<protein>
    <submittedName>
        <fullName evidence="1">Jg8258 protein</fullName>
    </submittedName>
</protein>
<evidence type="ECO:0000313" key="1">
    <source>
        <dbReference type="EMBL" id="CAH2239845.1"/>
    </source>
</evidence>
<dbReference type="EMBL" id="CAKXAJ010025463">
    <property type="protein sequence ID" value="CAH2239845.1"/>
    <property type="molecule type" value="Genomic_DNA"/>
</dbReference>
<reference evidence="1" key="1">
    <citation type="submission" date="2022-03" db="EMBL/GenBank/DDBJ databases">
        <authorList>
            <person name="Lindestad O."/>
        </authorList>
    </citation>
    <scope>NUCLEOTIDE SEQUENCE</scope>
</reference>
<dbReference type="AlphaFoldDB" id="A0A8S4RNS0"/>
<accession>A0A8S4RNS0</accession>
<name>A0A8S4RNS0_9NEOP</name>
<evidence type="ECO:0000313" key="2">
    <source>
        <dbReference type="Proteomes" id="UP000838756"/>
    </source>
</evidence>
<dbReference type="Proteomes" id="UP000838756">
    <property type="component" value="Unassembled WGS sequence"/>
</dbReference>
<sequence>MHAWEVSIMFSKEFEVYQSALGQHGGLRPKPLVIGKRDLCTIVNRSEVDVMMITFGNATHDFVLNISKILQANIQTCLDREE</sequence>
<comment type="caution">
    <text evidence="1">The sequence shown here is derived from an EMBL/GenBank/DDBJ whole genome shotgun (WGS) entry which is preliminary data.</text>
</comment>
<keyword evidence="2" id="KW-1185">Reference proteome</keyword>
<organism evidence="1 2">
    <name type="scientific">Pararge aegeria aegeria</name>
    <dbReference type="NCBI Taxonomy" id="348720"/>
    <lineage>
        <taxon>Eukaryota</taxon>
        <taxon>Metazoa</taxon>
        <taxon>Ecdysozoa</taxon>
        <taxon>Arthropoda</taxon>
        <taxon>Hexapoda</taxon>
        <taxon>Insecta</taxon>
        <taxon>Pterygota</taxon>
        <taxon>Neoptera</taxon>
        <taxon>Endopterygota</taxon>
        <taxon>Lepidoptera</taxon>
        <taxon>Glossata</taxon>
        <taxon>Ditrysia</taxon>
        <taxon>Papilionoidea</taxon>
        <taxon>Nymphalidae</taxon>
        <taxon>Satyrinae</taxon>
        <taxon>Satyrini</taxon>
        <taxon>Parargina</taxon>
        <taxon>Pararge</taxon>
    </lineage>
</organism>